<dbReference type="InterPro" id="IPR013320">
    <property type="entry name" value="ConA-like_dom_sf"/>
</dbReference>
<comment type="caution">
    <text evidence="1">The sequence shown here is derived from an EMBL/GenBank/DDBJ whole genome shotgun (WGS) entry which is preliminary data.</text>
</comment>
<dbReference type="Gene3D" id="2.60.120.200">
    <property type="match status" value="1"/>
</dbReference>
<name>A0A5R8KD81_9BACT</name>
<accession>A0A5R8KD81</accession>
<reference evidence="1 2" key="1">
    <citation type="submission" date="2019-05" db="EMBL/GenBank/DDBJ databases">
        <title>Verrucobacter flavum gen. nov., sp. nov. a new member of the family Verrucomicrobiaceae.</title>
        <authorList>
            <person name="Szuroczki S."/>
            <person name="Abbaszade G."/>
            <person name="Szabo A."/>
            <person name="Felfoldi T."/>
            <person name="Schumann P."/>
            <person name="Boka K."/>
            <person name="Keki Z."/>
            <person name="Toumi M."/>
            <person name="Toth E."/>
        </authorList>
    </citation>
    <scope>NUCLEOTIDE SEQUENCE [LARGE SCALE GENOMIC DNA]</scope>
    <source>
        <strain evidence="1 2">MG-N-17</strain>
    </source>
</reference>
<protein>
    <submittedName>
        <fullName evidence="1">PEP-CTERM sorting domain-containing protein</fullName>
    </submittedName>
</protein>
<dbReference type="SUPFAM" id="SSF49899">
    <property type="entry name" value="Concanavalin A-like lectins/glucanases"/>
    <property type="match status" value="1"/>
</dbReference>
<dbReference type="RefSeq" id="WP_138086873.1">
    <property type="nucleotide sequence ID" value="NZ_VAUV01000009.1"/>
</dbReference>
<evidence type="ECO:0000313" key="2">
    <source>
        <dbReference type="Proteomes" id="UP000306196"/>
    </source>
</evidence>
<dbReference type="InterPro" id="IPR013424">
    <property type="entry name" value="Ice-binding_C"/>
</dbReference>
<dbReference type="NCBIfam" id="TIGR02595">
    <property type="entry name" value="PEP_CTERM"/>
    <property type="match status" value="1"/>
</dbReference>
<dbReference type="Proteomes" id="UP000306196">
    <property type="component" value="Unassembled WGS sequence"/>
</dbReference>
<keyword evidence="2" id="KW-1185">Reference proteome</keyword>
<dbReference type="AlphaFoldDB" id="A0A5R8KD81"/>
<evidence type="ECO:0000313" key="1">
    <source>
        <dbReference type="EMBL" id="TLD70274.1"/>
    </source>
</evidence>
<proteinExistence type="predicted"/>
<gene>
    <name evidence="1" type="ORF">FEM03_13900</name>
</gene>
<organism evidence="1 2">
    <name type="scientific">Phragmitibacter flavus</name>
    <dbReference type="NCBI Taxonomy" id="2576071"/>
    <lineage>
        <taxon>Bacteria</taxon>
        <taxon>Pseudomonadati</taxon>
        <taxon>Verrucomicrobiota</taxon>
        <taxon>Verrucomicrobiia</taxon>
        <taxon>Verrucomicrobiales</taxon>
        <taxon>Verrucomicrobiaceae</taxon>
        <taxon>Phragmitibacter</taxon>
    </lineage>
</organism>
<dbReference type="EMBL" id="VAUV01000009">
    <property type="protein sequence ID" value="TLD70274.1"/>
    <property type="molecule type" value="Genomic_DNA"/>
</dbReference>
<sequence length="321" mass="32979">MKKNAGVARWMFVWIFVGLVVEANGAVTLTDAHRLWRFDHASSGTASAGQIVDANGNPVNAASSNLSWVPVPATGPSGGDAVGTLARGLSFNPSVTVVPGAGDSGGTNPLNDTAVAATFQVSTGATVKGNATIITRLYWNGPIASDDNFGNVWLVNSGMGGSNVGFMMGFTLTGRLTYYTASVGGSGATHVYNSGPGLVIAEEGWYDIAMVVDNLGTTGDATGKVTFYAKPAAGNLITDTSGNNVWVNENSGSGLTVGAEQGGTGSGNQRKTFDGTLDYLALFDEALSEAEVLAIFAVPEPSRGILVMMAGMLLIGRRRKA</sequence>